<dbReference type="GO" id="GO:0030638">
    <property type="term" value="P:polyketide metabolic process"/>
    <property type="evidence" value="ECO:0007669"/>
    <property type="project" value="InterPro"/>
</dbReference>
<name>M0IDM0_9EURY</name>
<sequence>MGTEAATPTTENVELCGRYIEEFANTGDETVAEAVLHEDVLTHQLGAGVDRVGRESLVAQILGFREAVPDWHLTIEDAVGQDDRVMCRLTARGTPQKAWGNLVPTGRSFEADAFFVFRIEDGRIVEQWNLVNLMGIVRQLGLLPPGPRVIAKLAAHRLKSRFGSA</sequence>
<reference evidence="1 2" key="1">
    <citation type="journal article" date="2014" name="PLoS Genet.">
        <title>Phylogenetically driven sequencing of extremely halophilic archaea reveals strategies for static and dynamic osmo-response.</title>
        <authorList>
            <person name="Becker E.A."/>
            <person name="Seitzer P.M."/>
            <person name="Tritt A."/>
            <person name="Larsen D."/>
            <person name="Krusor M."/>
            <person name="Yao A.I."/>
            <person name="Wu D."/>
            <person name="Madern D."/>
            <person name="Eisen J.A."/>
            <person name="Darling A.E."/>
            <person name="Facciotti M.T."/>
        </authorList>
    </citation>
    <scope>NUCLEOTIDE SEQUENCE [LARGE SCALE GENOMIC DNA]</scope>
    <source>
        <strain evidence="1 2">ATCC BAA-1512</strain>
    </source>
</reference>
<protein>
    <recommendedName>
        <fullName evidence="3">Ester cyclase</fullName>
    </recommendedName>
</protein>
<dbReference type="SUPFAM" id="SSF54427">
    <property type="entry name" value="NTF2-like"/>
    <property type="match status" value="1"/>
</dbReference>
<dbReference type="PANTHER" id="PTHR38436">
    <property type="entry name" value="POLYKETIDE CYCLASE SNOAL-LIKE DOMAIN"/>
    <property type="match status" value="1"/>
</dbReference>
<comment type="caution">
    <text evidence="1">The sequence shown here is derived from an EMBL/GenBank/DDBJ whole genome shotgun (WGS) entry which is preliminary data.</text>
</comment>
<evidence type="ECO:0008006" key="3">
    <source>
        <dbReference type="Google" id="ProtNLM"/>
    </source>
</evidence>
<dbReference type="OrthoDB" id="8685at2157"/>
<gene>
    <name evidence="1" type="ORF">C440_11118</name>
</gene>
<proteinExistence type="predicted"/>
<dbReference type="Proteomes" id="UP000011550">
    <property type="component" value="Unassembled WGS sequence"/>
</dbReference>
<dbReference type="InterPro" id="IPR009959">
    <property type="entry name" value="Cyclase_SnoaL-like"/>
</dbReference>
<accession>M0IDM0</accession>
<dbReference type="PANTHER" id="PTHR38436:SF1">
    <property type="entry name" value="ESTER CYCLASE"/>
    <property type="match status" value="1"/>
</dbReference>
<dbReference type="Gene3D" id="3.10.450.50">
    <property type="match status" value="1"/>
</dbReference>
<dbReference type="RefSeq" id="WP_008320536.1">
    <property type="nucleotide sequence ID" value="NZ_AOLN01000013.1"/>
</dbReference>
<dbReference type="PATRIC" id="fig|662479.7.peg.2255"/>
<dbReference type="Pfam" id="PF07366">
    <property type="entry name" value="SnoaL"/>
    <property type="match status" value="1"/>
</dbReference>
<dbReference type="EMBL" id="AOLN01000013">
    <property type="protein sequence ID" value="ELZ94167.1"/>
    <property type="molecule type" value="Genomic_DNA"/>
</dbReference>
<dbReference type="AlphaFoldDB" id="M0IDM0"/>
<organism evidence="1 2">
    <name type="scientific">Haloferax mucosum ATCC BAA-1512</name>
    <dbReference type="NCBI Taxonomy" id="662479"/>
    <lineage>
        <taxon>Archaea</taxon>
        <taxon>Methanobacteriati</taxon>
        <taxon>Methanobacteriota</taxon>
        <taxon>Stenosarchaea group</taxon>
        <taxon>Halobacteria</taxon>
        <taxon>Halobacteriales</taxon>
        <taxon>Haloferacaceae</taxon>
        <taxon>Haloferax</taxon>
    </lineage>
</organism>
<evidence type="ECO:0000313" key="1">
    <source>
        <dbReference type="EMBL" id="ELZ94167.1"/>
    </source>
</evidence>
<keyword evidence="2" id="KW-1185">Reference proteome</keyword>
<evidence type="ECO:0000313" key="2">
    <source>
        <dbReference type="Proteomes" id="UP000011550"/>
    </source>
</evidence>
<dbReference type="InterPro" id="IPR032710">
    <property type="entry name" value="NTF2-like_dom_sf"/>
</dbReference>